<dbReference type="EMBL" id="JBBBZM010000003">
    <property type="protein sequence ID" value="KAL0640432.1"/>
    <property type="molecule type" value="Genomic_DNA"/>
</dbReference>
<dbReference type="SUPFAM" id="SSF51322">
    <property type="entry name" value="Cyanovirin-N"/>
    <property type="match status" value="1"/>
</dbReference>
<evidence type="ECO:0000259" key="1">
    <source>
        <dbReference type="SMART" id="SM01111"/>
    </source>
</evidence>
<dbReference type="SMART" id="SM01111">
    <property type="entry name" value="CVNH"/>
    <property type="match status" value="1"/>
</dbReference>
<evidence type="ECO:0000313" key="3">
    <source>
        <dbReference type="Proteomes" id="UP001447188"/>
    </source>
</evidence>
<dbReference type="PANTHER" id="PTHR42076">
    <property type="entry name" value="CYANOVIRIN-N HOMOLOG"/>
    <property type="match status" value="1"/>
</dbReference>
<dbReference type="PANTHER" id="PTHR42076:SF1">
    <property type="entry name" value="CYANOVIRIN-N DOMAIN-CONTAINING PROTEIN"/>
    <property type="match status" value="1"/>
</dbReference>
<reference evidence="2 3" key="1">
    <citation type="submission" date="2024-02" db="EMBL/GenBank/DDBJ databases">
        <title>Discinaceae phylogenomics.</title>
        <authorList>
            <person name="Dirks A.C."/>
            <person name="James T.Y."/>
        </authorList>
    </citation>
    <scope>NUCLEOTIDE SEQUENCE [LARGE SCALE GENOMIC DNA]</scope>
    <source>
        <strain evidence="2 3">ACD0624</strain>
    </source>
</reference>
<protein>
    <recommendedName>
        <fullName evidence="1">Cyanovirin-N domain-containing protein</fullName>
    </recommendedName>
</protein>
<dbReference type="Proteomes" id="UP001447188">
    <property type="component" value="Unassembled WGS sequence"/>
</dbReference>
<evidence type="ECO:0000313" key="2">
    <source>
        <dbReference type="EMBL" id="KAL0640432.1"/>
    </source>
</evidence>
<dbReference type="InterPro" id="IPR011058">
    <property type="entry name" value="Cyanovirin-N"/>
</dbReference>
<gene>
    <name evidence="2" type="ORF">Q9L58_000401</name>
</gene>
<keyword evidence="3" id="KW-1185">Reference proteome</keyword>
<dbReference type="InterPro" id="IPR036673">
    <property type="entry name" value="Cyanovirin-N_sf"/>
</dbReference>
<dbReference type="Pfam" id="PF08881">
    <property type="entry name" value="CVNH"/>
    <property type="match status" value="1"/>
</dbReference>
<comment type="caution">
    <text evidence="2">The sequence shown here is derived from an EMBL/GenBank/DDBJ whole genome shotgun (WGS) entry which is preliminary data.</text>
</comment>
<dbReference type="Gene3D" id="2.30.60.10">
    <property type="entry name" value="Cyanovirin-N"/>
    <property type="match status" value="1"/>
</dbReference>
<name>A0ABR3GWZ6_9PEZI</name>
<sequence length="106" mass="11973">MSYRFHVTSHYISVNDQCLLSAVCARRDGRTWSPTTIELNTVLGNDDGAFSWDSNGFGAEAKEIRLIDRHILSARLKRNDGSWTEKPVTVDLAERIENLDGTLHCH</sequence>
<accession>A0ABR3GWZ6</accession>
<feature type="domain" description="Cyanovirin-N" evidence="1">
    <location>
        <begin position="4"/>
        <end position="105"/>
    </location>
</feature>
<proteinExistence type="predicted"/>
<organism evidence="2 3">
    <name type="scientific">Discina gigas</name>
    <dbReference type="NCBI Taxonomy" id="1032678"/>
    <lineage>
        <taxon>Eukaryota</taxon>
        <taxon>Fungi</taxon>
        <taxon>Dikarya</taxon>
        <taxon>Ascomycota</taxon>
        <taxon>Pezizomycotina</taxon>
        <taxon>Pezizomycetes</taxon>
        <taxon>Pezizales</taxon>
        <taxon>Discinaceae</taxon>
        <taxon>Discina</taxon>
    </lineage>
</organism>